<proteinExistence type="inferred from homology"/>
<dbReference type="InterPro" id="IPR016093">
    <property type="entry name" value="MIR_motif"/>
</dbReference>
<evidence type="ECO:0000256" key="1">
    <source>
        <dbReference type="ARBA" id="ARBA00004477"/>
    </source>
</evidence>
<dbReference type="PANTHER" id="PTHR13715">
    <property type="entry name" value="RYANODINE RECEPTOR AND IP3 RECEPTOR"/>
    <property type="match status" value="1"/>
</dbReference>
<organism evidence="20 21">
    <name type="scientific">Phascolomyces articulosus</name>
    <dbReference type="NCBI Taxonomy" id="60185"/>
    <lineage>
        <taxon>Eukaryota</taxon>
        <taxon>Fungi</taxon>
        <taxon>Fungi incertae sedis</taxon>
        <taxon>Mucoromycota</taxon>
        <taxon>Mucoromycotina</taxon>
        <taxon>Mucoromycetes</taxon>
        <taxon>Mucorales</taxon>
        <taxon>Lichtheimiaceae</taxon>
        <taxon>Phascolomyces</taxon>
    </lineage>
</organism>
<keyword evidence="21" id="KW-1185">Reference proteome</keyword>
<accession>A0AAD5K078</accession>
<feature type="domain" description="Ion transport" evidence="15">
    <location>
        <begin position="2318"/>
        <end position="2452"/>
    </location>
</feature>
<evidence type="ECO:0000256" key="14">
    <source>
        <dbReference type="SAM" id="Phobius"/>
    </source>
</evidence>
<keyword evidence="4 14" id="KW-0812">Transmembrane</keyword>
<dbReference type="EMBL" id="JAIXMP010000036">
    <property type="protein sequence ID" value="KAI9249172.1"/>
    <property type="molecule type" value="Genomic_DNA"/>
</dbReference>
<dbReference type="InterPro" id="IPR005821">
    <property type="entry name" value="Ion_trans_dom"/>
</dbReference>
<comment type="caution">
    <text evidence="20">The sequence shown here is derived from an EMBL/GenBank/DDBJ whole genome shotgun (WGS) entry which is preliminary data.</text>
</comment>
<keyword evidence="9 14" id="KW-0472">Membrane</keyword>
<dbReference type="Pfam" id="PF08709">
    <property type="entry name" value="Ins145_P3_rec"/>
    <property type="match status" value="1"/>
</dbReference>
<feature type="transmembrane region" description="Helical" evidence="14">
    <location>
        <begin position="2423"/>
        <end position="2442"/>
    </location>
</feature>
<reference evidence="20" key="1">
    <citation type="journal article" date="2022" name="IScience">
        <title>Evolution of zygomycete secretomes and the origins of terrestrial fungal ecologies.</title>
        <authorList>
            <person name="Chang Y."/>
            <person name="Wang Y."/>
            <person name="Mondo S."/>
            <person name="Ahrendt S."/>
            <person name="Andreopoulos W."/>
            <person name="Barry K."/>
            <person name="Beard J."/>
            <person name="Benny G.L."/>
            <person name="Blankenship S."/>
            <person name="Bonito G."/>
            <person name="Cuomo C."/>
            <person name="Desiro A."/>
            <person name="Gervers K.A."/>
            <person name="Hundley H."/>
            <person name="Kuo A."/>
            <person name="LaButti K."/>
            <person name="Lang B.F."/>
            <person name="Lipzen A."/>
            <person name="O'Donnell K."/>
            <person name="Pangilinan J."/>
            <person name="Reynolds N."/>
            <person name="Sandor L."/>
            <person name="Smith M.E."/>
            <person name="Tsang A."/>
            <person name="Grigoriev I.V."/>
            <person name="Stajich J.E."/>
            <person name="Spatafora J.W."/>
        </authorList>
    </citation>
    <scope>NUCLEOTIDE SEQUENCE</scope>
    <source>
        <strain evidence="20">RSA 2281</strain>
    </source>
</reference>
<dbReference type="CDD" id="cd23280">
    <property type="entry name" value="beta-trefoil_MIR_itr-1-like"/>
    <property type="match status" value="1"/>
</dbReference>
<feature type="domain" description="RIH" evidence="16">
    <location>
        <begin position="542"/>
        <end position="786"/>
    </location>
</feature>
<dbReference type="Pfam" id="PF01365">
    <property type="entry name" value="RYDR_ITPR"/>
    <property type="match status" value="1"/>
</dbReference>
<feature type="region of interest" description="Disordered" evidence="13">
    <location>
        <begin position="1811"/>
        <end position="1834"/>
    </location>
</feature>
<evidence type="ECO:0000256" key="2">
    <source>
        <dbReference type="ARBA" id="ARBA00009453"/>
    </source>
</evidence>
<feature type="transmembrane region" description="Helical" evidence="14">
    <location>
        <begin position="2219"/>
        <end position="2237"/>
    </location>
</feature>
<keyword evidence="6" id="KW-0256">Endoplasmic reticulum</keyword>
<dbReference type="Pfam" id="PF00520">
    <property type="entry name" value="Ion_trans"/>
    <property type="match status" value="1"/>
</dbReference>
<evidence type="ECO:0000259" key="15">
    <source>
        <dbReference type="Pfam" id="PF00520"/>
    </source>
</evidence>
<dbReference type="SUPFAM" id="SSF100909">
    <property type="entry name" value="IP3 receptor type 1 binding core, domain 2"/>
    <property type="match status" value="1"/>
</dbReference>
<dbReference type="InterPro" id="IPR000493">
    <property type="entry name" value="InsP3_rcpt"/>
</dbReference>
<evidence type="ECO:0000313" key="20">
    <source>
        <dbReference type="EMBL" id="KAI9249172.1"/>
    </source>
</evidence>
<dbReference type="PANTHER" id="PTHR13715:SF99">
    <property type="entry name" value="INOSITOL 1,4,5-TRISPHOSPHATE RECEPTOR-LIKE PROTEIN A"/>
    <property type="match status" value="1"/>
</dbReference>
<evidence type="ECO:0000256" key="6">
    <source>
        <dbReference type="ARBA" id="ARBA00022824"/>
    </source>
</evidence>
<dbReference type="Pfam" id="PF08454">
    <property type="entry name" value="RIH_assoc"/>
    <property type="match status" value="1"/>
</dbReference>
<evidence type="ECO:0000256" key="4">
    <source>
        <dbReference type="ARBA" id="ARBA00022692"/>
    </source>
</evidence>
<comment type="subcellular location">
    <subcellularLocation>
        <location evidence="1">Endoplasmic reticulum membrane</location>
        <topology evidence="1">Multi-pass membrane protein</topology>
    </subcellularLocation>
</comment>
<feature type="transmembrane region" description="Helical" evidence="14">
    <location>
        <begin position="2299"/>
        <end position="2321"/>
    </location>
</feature>
<dbReference type="GO" id="GO:0005789">
    <property type="term" value="C:endoplasmic reticulum membrane"/>
    <property type="evidence" value="ECO:0007669"/>
    <property type="project" value="UniProtKB-SubCell"/>
</dbReference>
<keyword evidence="5" id="KW-0677">Repeat</keyword>
<dbReference type="InterPro" id="IPR013662">
    <property type="entry name" value="RIH_assoc-dom"/>
</dbReference>
<gene>
    <name evidence="20" type="ORF">BDA99DRAFT_575816</name>
</gene>
<evidence type="ECO:0000313" key="21">
    <source>
        <dbReference type="Proteomes" id="UP001209540"/>
    </source>
</evidence>
<dbReference type="InterPro" id="IPR035910">
    <property type="entry name" value="RyR/IP3R_RIH_dom_sf"/>
</dbReference>
<dbReference type="Gene3D" id="1.25.10.30">
    <property type="entry name" value="IP3 receptor type 1 binding core, RIH domain"/>
    <property type="match status" value="1"/>
</dbReference>
<evidence type="ECO:0000259" key="18">
    <source>
        <dbReference type="Pfam" id="PF08454"/>
    </source>
</evidence>
<dbReference type="InterPro" id="IPR036300">
    <property type="entry name" value="MIR_dom_sf"/>
</dbReference>
<keyword evidence="12" id="KW-0407">Ion channel</keyword>
<evidence type="ECO:0000259" key="19">
    <source>
        <dbReference type="Pfam" id="PF08709"/>
    </source>
</evidence>
<feature type="transmembrane region" description="Helical" evidence="14">
    <location>
        <begin position="2351"/>
        <end position="2369"/>
    </location>
</feature>
<dbReference type="Gene3D" id="2.80.10.50">
    <property type="match status" value="2"/>
</dbReference>
<dbReference type="PRINTS" id="PR00779">
    <property type="entry name" value="INSP3RECEPTR"/>
</dbReference>
<feature type="domain" description="MIR" evidence="17">
    <location>
        <begin position="249"/>
        <end position="404"/>
    </location>
</feature>
<keyword evidence="8" id="KW-0406">Ion transport</keyword>
<dbReference type="InterPro" id="IPR000699">
    <property type="entry name" value="RIH_dom"/>
</dbReference>
<feature type="domain" description="RyR/IP3R Homology associated" evidence="18">
    <location>
        <begin position="1889"/>
        <end position="1985"/>
    </location>
</feature>
<dbReference type="SUPFAM" id="SSF82109">
    <property type="entry name" value="MIR domain"/>
    <property type="match status" value="2"/>
</dbReference>
<keyword evidence="3" id="KW-0813">Transport</keyword>
<keyword evidence="10" id="KW-0675">Receptor</keyword>
<comment type="similarity">
    <text evidence="2">Belongs to the InsP3 receptor family.</text>
</comment>
<dbReference type="Gene3D" id="1.10.287.70">
    <property type="match status" value="1"/>
</dbReference>
<evidence type="ECO:0000256" key="11">
    <source>
        <dbReference type="ARBA" id="ARBA00023286"/>
    </source>
</evidence>
<evidence type="ECO:0000256" key="7">
    <source>
        <dbReference type="ARBA" id="ARBA00022989"/>
    </source>
</evidence>
<feature type="transmembrane region" description="Helical" evidence="14">
    <location>
        <begin position="2182"/>
        <end position="2207"/>
    </location>
</feature>
<reference evidence="20" key="2">
    <citation type="submission" date="2023-02" db="EMBL/GenBank/DDBJ databases">
        <authorList>
            <consortium name="DOE Joint Genome Institute"/>
            <person name="Mondo S.J."/>
            <person name="Chang Y."/>
            <person name="Wang Y."/>
            <person name="Ahrendt S."/>
            <person name="Andreopoulos W."/>
            <person name="Barry K."/>
            <person name="Beard J."/>
            <person name="Benny G.L."/>
            <person name="Blankenship S."/>
            <person name="Bonito G."/>
            <person name="Cuomo C."/>
            <person name="Desiro A."/>
            <person name="Gervers K.A."/>
            <person name="Hundley H."/>
            <person name="Kuo A."/>
            <person name="LaButti K."/>
            <person name="Lang B.F."/>
            <person name="Lipzen A."/>
            <person name="O'Donnell K."/>
            <person name="Pangilinan J."/>
            <person name="Reynolds N."/>
            <person name="Sandor L."/>
            <person name="Smith M.W."/>
            <person name="Tsang A."/>
            <person name="Grigoriev I.V."/>
            <person name="Stajich J.E."/>
            <person name="Spatafora J.W."/>
        </authorList>
    </citation>
    <scope>NUCLEOTIDE SEQUENCE</scope>
    <source>
        <strain evidence="20">RSA 2281</strain>
    </source>
</reference>
<name>A0AAD5K078_9FUNG</name>
<keyword evidence="7 14" id="KW-1133">Transmembrane helix</keyword>
<evidence type="ECO:0000256" key="10">
    <source>
        <dbReference type="ARBA" id="ARBA00023170"/>
    </source>
</evidence>
<dbReference type="InterPro" id="IPR015925">
    <property type="entry name" value="Ryanodine_IP3_receptor"/>
</dbReference>
<evidence type="ECO:0000256" key="5">
    <source>
        <dbReference type="ARBA" id="ARBA00022737"/>
    </source>
</evidence>
<evidence type="ECO:0000259" key="17">
    <source>
        <dbReference type="Pfam" id="PF02815"/>
    </source>
</evidence>
<evidence type="ECO:0000256" key="8">
    <source>
        <dbReference type="ARBA" id="ARBA00023065"/>
    </source>
</evidence>
<dbReference type="Proteomes" id="UP001209540">
    <property type="component" value="Unassembled WGS sequence"/>
</dbReference>
<dbReference type="InterPro" id="IPR014821">
    <property type="entry name" value="Ins145_P3_rcpt"/>
</dbReference>
<evidence type="ECO:0000256" key="13">
    <source>
        <dbReference type="SAM" id="MobiDB-lite"/>
    </source>
</evidence>
<evidence type="ECO:0000256" key="3">
    <source>
        <dbReference type="ARBA" id="ARBA00022448"/>
    </source>
</evidence>
<dbReference type="GO" id="GO:0070679">
    <property type="term" value="F:inositol 1,4,5 trisphosphate binding"/>
    <property type="evidence" value="ECO:0007669"/>
    <property type="project" value="InterPro"/>
</dbReference>
<evidence type="ECO:0000256" key="12">
    <source>
        <dbReference type="ARBA" id="ARBA00023303"/>
    </source>
</evidence>
<sequence length="2588" mass="294363">MSKNSDQFLCIGDEICLYDEEGNELIAEDPLETRACARRAVSGNGDLTLKAESIGTRIFRVEPQQSYSEQRALEQFIGDEEERESLYYEGSPDELIELSVLESKVAKERAQNETERRRLHGTPVLYGEVIQLYNAHFKKYLTVTGQTCKADVSHLQVNLSKDVIGYFRIVPRYRIRVDGEPVRLGDTVAIKCLRPEGYLNVGTKALRSDVFNADYYEVFTHTQISSWTLKCHRSAQSLVNASNTKCINAGQYIRFYHKEMEGYLESSVLRRDKNGVRLTKHIINPLDPKETDSPLAFWEIENADPSDGSKIQWKRSIRIRHAASRAYLYIDPNNVSIDMNTHKVTFSFGLVKNPKRVEANNDATLFKFVPVSTDSQRSGVPFGSYVRIQHVLTKCWMHAAADEELRSSTSPVPTMAFTLTPDSLDRGAGGPSTDPIVDNTHHPTVAASAADRYYTTDQNIVDQIQQSRLATPTFQVTASQDFYYHDCFSITLVHDKLTDTFNIVNEFLPQLQWFLCKDRSFVTESASRFPISTDEYQLMSNILNALIEFCTDSKESDPSLRVGLPKEYHQAVLRDIGLIETVINMIQIPFDLAKRYEVRASLSHDTVSRQEGAKEDAVSIVSLHDGSEERLKEILALCYNVLRVFLIGTYEDDSQLARNQHHVIHVAGDAGIELFMRHLTCGVGATDMVVHLLQNNSSVIESISGARPHTVGILVNLSIEKTRAFVRRLVRCDDGYVSETKQDYEAASGLDLLSILCHTDKQGSLTYHRDYISGRLFSSESCLLKMRMAETQELPDEEEGGDGDSGYAITSKAVEINFLHDNGTWRNLDILLRDSQASISVFIESALHLVYSVSWGTNAKSLEAIRRCIGKDVCLTCLGDIRLPDQTRSKFCDLLRVLYIDVPPFTQVVLSDFTMQYDTLDGTNEYPSGGTSSFESKSPEFFDQLKRWTLVFLDDKRHQFTAAKHEVGFLSSVLKMVHAQLRLGFFTDAEDIKRLFRALILVLDGRTDARNEEHLKSIKSDSARRWKERFILTEETQPVMNTKILILEVFDLIFNLRLHVRMKKLASKWKAMETKADMELQHSPHAVLSTIFAETILRQRENILMPIIKDILKYQYAPLKRIAAIVMHRIYSDSEDLFNKAQQVLLLSQPQQVFVYHGIKKRLALLGSFLSVDRLGSTHLPQVEAIVRELIDLFRGKTIDFNDEAIQLEANQQDQRNIYCKIFTNLSAHSMIIQLLGALKDLPSVASSSRGSLVSDDQRSLDYPDEESACITAIKTCLEFLDELVKDDKDLQSQLVLENIDLLIDVTAFGPVLAATLLPICHNNLHISIRIREEQLKRILELSRGFHSEYLHLLIGFMKAQGKLLKKHQDGVMRLIMDNRHLYVPFESHMDLTAIDRMDYCVALLDLLAVCGQGGNTFGQSFARTILGLRDITAVIESPESSLALKAGILRFFVSIYLDNTEVLSNNIPVSDEASIRTLMKTTYREMIDARHKSSDPDTMNYVYNGLLVFLRSIFEYHLSVETSVDETLYLLCPQLVDLTVDLMTTAPEGPAMSHILACLDSMINVAGFRGSVDPAELRVRLREAMVERNRPNMATVKIRSLDSINTKFQGFIRAVMAHKDVSHLMQSEFKRLGFHFNLSVRGSDQDVKSLIDYLSMTTSIKRQDSREAYQVSTIKLLEEIPLQYIRQRSTIAHLDDPVRYEILEKKKTHAQNTLNRLGCTLVAQNLLSSPRRPIFEAALKLLIALLEGGNKNVQDKLEEYFYSIREERFFYSFHHRLQSGIASLKEAQLHLSRAAYKMNRQQSIMNVDLSPAPSMVKKDTPRQKKKNRSSLDVTRSHIRKRMLLNGGQSNTGGLGSKSKKADANSAMVYQKISNLMASETAEFGTASEDFKAMTDTMRAVQLMVEGHNINLQTYLARQPDNIKSFNIVQDVVEYLHAIVPICNIQNVRLIIQVLDTITELAQGCIENQVTIFANKILNPANTILRERYTNCPTSLINELKSKVVICLLSLLEGGIDNSETIFREMAASLDLNVVIQNMNAIYDKNADQLDSPDAYEKLDCGFQYCMLLMTLWPALDEGQHTLLDGNRAFEFFQSHTGKIEVVMDYNQEKQLSRVLFPIPEVCKYLREDTKQRFLWNVKRDSPSAKIEHFVQLSSNIIYEIENHAKVARNQYLSLLSSYSAVWWRASYAMTILLNMLVLSCSSYMLVGDDDENGYCYRFKGVAHIFLGLLHLLFWLLSTTEFYFIQLPILVNRHSVQNETTIQRQDTGGGRLTDNRSLTRFLSQKDIRFILASLWEQTFLYHIIMLIFSILGLYNPGFYSLHLLDFAFRDRILQGVIASITLNVNSITRTGILGVIVVYIHSVVAYIFFRSEFDVTKGLHCSSLTQCFVTALSHGVRSGGGIGDILEPDAQEDPRGWRTAFEMSFFLLVVVFLLNAIFGIIFDTFGHLRDERSSIQQDMNNTCFICSISSVEFQRLAKKGFEDHVKHDHNIWQYLFFLVHLKTKDRTEYTGPESYVSECLKEANYSFFPVNRALCLKQGESDDGERLEKLEEMAHMLIQKVNGMEEHIEKLTELQSRSRSNSLMLSPM</sequence>
<feature type="domain" description="Inositol 1,4,5-trisphosphate/ryanodine receptor" evidence="19">
    <location>
        <begin position="5"/>
        <end position="231"/>
    </location>
</feature>
<keyword evidence="11" id="KW-1071">Ligand-gated ion channel</keyword>
<protein>
    <submittedName>
        <fullName evidence="20">Uncharacterized protein</fullName>
    </submittedName>
</protein>
<evidence type="ECO:0000259" key="16">
    <source>
        <dbReference type="Pfam" id="PF01365"/>
    </source>
</evidence>
<dbReference type="Pfam" id="PF02815">
    <property type="entry name" value="MIR"/>
    <property type="match status" value="1"/>
</dbReference>
<evidence type="ECO:0000256" key="9">
    <source>
        <dbReference type="ARBA" id="ARBA00023136"/>
    </source>
</evidence>
<dbReference type="GO" id="GO:0005220">
    <property type="term" value="F:inositol 1,4,5-trisphosphate-gated calcium channel activity"/>
    <property type="evidence" value="ECO:0007669"/>
    <property type="project" value="InterPro"/>
</dbReference>